<dbReference type="InterPro" id="IPR001810">
    <property type="entry name" value="F-box_dom"/>
</dbReference>
<evidence type="ECO:0000259" key="1">
    <source>
        <dbReference type="PROSITE" id="PS50181"/>
    </source>
</evidence>
<name>A0AAD5Z7D6_9POAL</name>
<reference evidence="2 3" key="1">
    <citation type="journal article" date="2022" name="Cell">
        <title>Repeat-based holocentromeres influence genome architecture and karyotype evolution.</title>
        <authorList>
            <person name="Hofstatter P.G."/>
            <person name="Thangavel G."/>
            <person name="Lux T."/>
            <person name="Neumann P."/>
            <person name="Vondrak T."/>
            <person name="Novak P."/>
            <person name="Zhang M."/>
            <person name="Costa L."/>
            <person name="Castellani M."/>
            <person name="Scott A."/>
            <person name="Toegelov H."/>
            <person name="Fuchs J."/>
            <person name="Mata-Sucre Y."/>
            <person name="Dias Y."/>
            <person name="Vanzela A.L.L."/>
            <person name="Huettel B."/>
            <person name="Almeida C.C.S."/>
            <person name="Simkova H."/>
            <person name="Souza G."/>
            <person name="Pedrosa-Harand A."/>
            <person name="Macas J."/>
            <person name="Mayer K.F.X."/>
            <person name="Houben A."/>
            <person name="Marques A."/>
        </authorList>
    </citation>
    <scope>NUCLEOTIDE SEQUENCE [LARGE SCALE GENOMIC DNA]</scope>
    <source>
        <strain evidence="2">RhyTen1mFocal</strain>
    </source>
</reference>
<gene>
    <name evidence="2" type="ORF">LUZ61_017360</name>
</gene>
<dbReference type="Gene3D" id="1.20.1280.50">
    <property type="match status" value="1"/>
</dbReference>
<keyword evidence="3" id="KW-1185">Reference proteome</keyword>
<dbReference type="EMBL" id="JAMRDG010000002">
    <property type="protein sequence ID" value="KAJ3688196.1"/>
    <property type="molecule type" value="Genomic_DNA"/>
</dbReference>
<dbReference type="InterPro" id="IPR036047">
    <property type="entry name" value="F-box-like_dom_sf"/>
</dbReference>
<feature type="domain" description="F-box" evidence="1">
    <location>
        <begin position="13"/>
        <end position="65"/>
    </location>
</feature>
<dbReference type="AlphaFoldDB" id="A0AAD5Z7D6"/>
<dbReference type="PROSITE" id="PS50181">
    <property type="entry name" value="FBOX"/>
    <property type="match status" value="1"/>
</dbReference>
<accession>A0AAD5Z7D6</accession>
<dbReference type="Proteomes" id="UP001210211">
    <property type="component" value="Unassembled WGS sequence"/>
</dbReference>
<dbReference type="InterPro" id="IPR053197">
    <property type="entry name" value="F-box_SCFL_complex_component"/>
</dbReference>
<dbReference type="SUPFAM" id="SSF81383">
    <property type="entry name" value="F-box domain"/>
    <property type="match status" value="1"/>
</dbReference>
<dbReference type="PANTHER" id="PTHR34223">
    <property type="entry name" value="OS11G0201299 PROTEIN"/>
    <property type="match status" value="1"/>
</dbReference>
<organism evidence="2 3">
    <name type="scientific">Rhynchospora tenuis</name>
    <dbReference type="NCBI Taxonomy" id="198213"/>
    <lineage>
        <taxon>Eukaryota</taxon>
        <taxon>Viridiplantae</taxon>
        <taxon>Streptophyta</taxon>
        <taxon>Embryophyta</taxon>
        <taxon>Tracheophyta</taxon>
        <taxon>Spermatophyta</taxon>
        <taxon>Magnoliopsida</taxon>
        <taxon>Liliopsida</taxon>
        <taxon>Poales</taxon>
        <taxon>Cyperaceae</taxon>
        <taxon>Cyperoideae</taxon>
        <taxon>Rhynchosporeae</taxon>
        <taxon>Rhynchospora</taxon>
    </lineage>
</organism>
<evidence type="ECO:0000313" key="2">
    <source>
        <dbReference type="EMBL" id="KAJ3688196.1"/>
    </source>
</evidence>
<dbReference type="SMART" id="SM00256">
    <property type="entry name" value="FBOX"/>
    <property type="match status" value="1"/>
</dbReference>
<comment type="caution">
    <text evidence="2">The sequence shown here is derived from an EMBL/GenBank/DDBJ whole genome shotgun (WGS) entry which is preliminary data.</text>
</comment>
<evidence type="ECO:0000313" key="3">
    <source>
        <dbReference type="Proteomes" id="UP001210211"/>
    </source>
</evidence>
<dbReference type="PANTHER" id="PTHR34223:SF99">
    <property type="entry name" value="OS04G0440200 PROTEIN"/>
    <property type="match status" value="1"/>
</dbReference>
<protein>
    <recommendedName>
        <fullName evidence="1">F-box domain-containing protein</fullName>
    </recommendedName>
</protein>
<sequence length="192" mass="22038">MNNSHKRIGGEISDRLSNLPDALLIDILSLLDAKEVVQTCLLSKRWHNLWTSVPSLHLSSKWERERFDNFVTSFIHLQTLSIRFATFQTNSISFQTVKSLKMKSCFFYCLSEPTFSICAPRLKDLKFTQCTGSKITFKDMSRVTNAIISNSYNGRNYYNSHDLLKGISGVEYLKLTVHYLKAECDTPINQPN</sequence>
<proteinExistence type="predicted"/>
<dbReference type="Pfam" id="PF00646">
    <property type="entry name" value="F-box"/>
    <property type="match status" value="1"/>
</dbReference>